<comment type="caution">
    <text evidence="2">The sequence shown here is derived from an EMBL/GenBank/DDBJ whole genome shotgun (WGS) entry which is preliminary data.</text>
</comment>
<feature type="region of interest" description="Disordered" evidence="1">
    <location>
        <begin position="1"/>
        <end position="54"/>
    </location>
</feature>
<organism evidence="2 3">
    <name type="scientific">Pontoporia blainvillei</name>
    <name type="common">Franciscana</name>
    <name type="synonym">Delphinus blainvillei</name>
    <dbReference type="NCBI Taxonomy" id="48723"/>
    <lineage>
        <taxon>Eukaryota</taxon>
        <taxon>Metazoa</taxon>
        <taxon>Chordata</taxon>
        <taxon>Craniata</taxon>
        <taxon>Vertebrata</taxon>
        <taxon>Euteleostomi</taxon>
        <taxon>Mammalia</taxon>
        <taxon>Eutheria</taxon>
        <taxon>Laurasiatheria</taxon>
        <taxon>Artiodactyla</taxon>
        <taxon>Whippomorpha</taxon>
        <taxon>Cetacea</taxon>
        <taxon>Odontoceti</taxon>
        <taxon>Pontoporiidae</taxon>
        <taxon>Pontoporia</taxon>
    </lineage>
</organism>
<evidence type="ECO:0000313" key="3">
    <source>
        <dbReference type="Proteomes" id="UP001165941"/>
    </source>
</evidence>
<dbReference type="Proteomes" id="UP001165941">
    <property type="component" value="Unassembled WGS sequence"/>
</dbReference>
<name>A0ABX0S1W1_PONBL</name>
<feature type="compositionally biased region" description="Pro residues" evidence="1">
    <location>
        <begin position="170"/>
        <end position="191"/>
    </location>
</feature>
<feature type="region of interest" description="Disordered" evidence="1">
    <location>
        <begin position="71"/>
        <end position="91"/>
    </location>
</feature>
<feature type="compositionally biased region" description="Low complexity" evidence="1">
    <location>
        <begin position="148"/>
        <end position="166"/>
    </location>
</feature>
<protein>
    <submittedName>
        <fullName evidence="2">Dynein heavy chain 8, axonemal-like</fullName>
    </submittedName>
</protein>
<keyword evidence="3" id="KW-1185">Reference proteome</keyword>
<gene>
    <name evidence="2" type="ORF">BU61_5875</name>
</gene>
<accession>A0ABX0S1W1</accession>
<dbReference type="EMBL" id="PGGH01052837">
    <property type="protein sequence ID" value="NIG58655.1"/>
    <property type="molecule type" value="Genomic_DNA"/>
</dbReference>
<feature type="compositionally biased region" description="Acidic residues" evidence="1">
    <location>
        <begin position="134"/>
        <end position="147"/>
    </location>
</feature>
<feature type="region of interest" description="Disordered" evidence="1">
    <location>
        <begin position="129"/>
        <end position="244"/>
    </location>
</feature>
<feature type="compositionally biased region" description="Polar residues" evidence="1">
    <location>
        <begin position="200"/>
        <end position="213"/>
    </location>
</feature>
<proteinExistence type="predicted"/>
<reference evidence="2" key="1">
    <citation type="submission" date="2018-05" db="EMBL/GenBank/DDBJ databases">
        <authorList>
            <person name="Pedro S.L.S."/>
            <person name="Freitas R.C."/>
            <person name="Barreto A.S."/>
            <person name="Lima A.O.S."/>
        </authorList>
    </citation>
    <scope>NUCLEOTIDE SEQUENCE</scope>
    <source>
        <strain evidence="2">BP203</strain>
        <tissue evidence="2">Muscle</tissue>
    </source>
</reference>
<evidence type="ECO:0000256" key="1">
    <source>
        <dbReference type="SAM" id="MobiDB-lite"/>
    </source>
</evidence>
<evidence type="ECO:0000313" key="2">
    <source>
        <dbReference type="EMBL" id="NIG58655.1"/>
    </source>
</evidence>
<sequence length="338" mass="36816">MRGGESPHPSATRPAGSRVRRSPRWAPASELASDSQRLSLGGREDRAGATPGAARPLGVATLSCVAAVQFPPDYDPQPAPALGESQSLRWTSDRLHTPLPLLRIQKPTLAYQRKQFQLFMGPLENLVEGVDNMSAEEGDPPPLEEEAPSSSGEAAPPSSEDVAPLDPGDEAPPPPEEEAPPPSSEEAPPLPGEASEEDTVSLSKKGPTSSLSDYMNLIPSDERMVMPDEDDPDQRRVRPRPAPRLVQSVPSDVLSQSSRRSSRYLRSMSGITNLQETLKERQARFRDARENRKMKIDPSYKYIFEILSAKLGLDITTVEELILDCPSDPYKALELAGP</sequence>